<name>A0AAV4ADH9_9GAST</name>
<dbReference type="EMBL" id="BLXT01003772">
    <property type="protein sequence ID" value="GFO06426.1"/>
    <property type="molecule type" value="Genomic_DNA"/>
</dbReference>
<comment type="caution">
    <text evidence="1">The sequence shown here is derived from an EMBL/GenBank/DDBJ whole genome shotgun (WGS) entry which is preliminary data.</text>
</comment>
<protein>
    <submittedName>
        <fullName evidence="1">Uncharacterized protein</fullName>
    </submittedName>
</protein>
<reference evidence="1 2" key="1">
    <citation type="journal article" date="2021" name="Elife">
        <title>Chloroplast acquisition without the gene transfer in kleptoplastic sea slugs, Plakobranchus ocellatus.</title>
        <authorList>
            <person name="Maeda T."/>
            <person name="Takahashi S."/>
            <person name="Yoshida T."/>
            <person name="Shimamura S."/>
            <person name="Takaki Y."/>
            <person name="Nagai Y."/>
            <person name="Toyoda A."/>
            <person name="Suzuki Y."/>
            <person name="Arimoto A."/>
            <person name="Ishii H."/>
            <person name="Satoh N."/>
            <person name="Nishiyama T."/>
            <person name="Hasebe M."/>
            <person name="Maruyama T."/>
            <person name="Minagawa J."/>
            <person name="Obokata J."/>
            <person name="Shigenobu S."/>
        </authorList>
    </citation>
    <scope>NUCLEOTIDE SEQUENCE [LARGE SCALE GENOMIC DNA]</scope>
</reference>
<accession>A0AAV4ADH9</accession>
<organism evidence="1 2">
    <name type="scientific">Plakobranchus ocellatus</name>
    <dbReference type="NCBI Taxonomy" id="259542"/>
    <lineage>
        <taxon>Eukaryota</taxon>
        <taxon>Metazoa</taxon>
        <taxon>Spiralia</taxon>
        <taxon>Lophotrochozoa</taxon>
        <taxon>Mollusca</taxon>
        <taxon>Gastropoda</taxon>
        <taxon>Heterobranchia</taxon>
        <taxon>Euthyneura</taxon>
        <taxon>Panpulmonata</taxon>
        <taxon>Sacoglossa</taxon>
        <taxon>Placobranchoidea</taxon>
        <taxon>Plakobranchidae</taxon>
        <taxon>Plakobranchus</taxon>
    </lineage>
</organism>
<sequence>MCVCVCEGRGFNIDLKLECNGKLPLGKEEVGAGCVGVDEAQASGINHCKSTTNNMSVKTSRNMKKKRKEQKKYIACMDGPKDSPWDHIAVS</sequence>
<proteinExistence type="predicted"/>
<dbReference type="AlphaFoldDB" id="A0AAV4ADH9"/>
<dbReference type="Proteomes" id="UP000735302">
    <property type="component" value="Unassembled WGS sequence"/>
</dbReference>
<keyword evidence="2" id="KW-1185">Reference proteome</keyword>
<evidence type="ECO:0000313" key="2">
    <source>
        <dbReference type="Proteomes" id="UP000735302"/>
    </source>
</evidence>
<evidence type="ECO:0000313" key="1">
    <source>
        <dbReference type="EMBL" id="GFO06426.1"/>
    </source>
</evidence>
<gene>
    <name evidence="1" type="ORF">PoB_003293100</name>
</gene>